<reference evidence="2" key="1">
    <citation type="journal article" date="2019" name="Int. J. Syst. Evol. Microbiol.">
        <title>The Global Catalogue of Microorganisms (GCM) 10K type strain sequencing project: providing services to taxonomists for standard genome sequencing and annotation.</title>
        <authorList>
            <consortium name="The Broad Institute Genomics Platform"/>
            <consortium name="The Broad Institute Genome Sequencing Center for Infectious Disease"/>
            <person name="Wu L."/>
            <person name="Ma J."/>
        </authorList>
    </citation>
    <scope>NUCLEOTIDE SEQUENCE [LARGE SCALE GENOMIC DNA]</scope>
    <source>
        <strain evidence="2">WYCCWR 12678</strain>
    </source>
</reference>
<dbReference type="PANTHER" id="PTHR42941:SF1">
    <property type="entry name" value="SLL1037 PROTEIN"/>
    <property type="match status" value="1"/>
</dbReference>
<comment type="caution">
    <text evidence="1">The sequence shown here is derived from an EMBL/GenBank/DDBJ whole genome shotgun (WGS) entry which is preliminary data.</text>
</comment>
<organism evidence="1 2">
    <name type="scientific">Effusibacillus consociatus</name>
    <dbReference type="NCBI Taxonomy" id="1117041"/>
    <lineage>
        <taxon>Bacteria</taxon>
        <taxon>Bacillati</taxon>
        <taxon>Bacillota</taxon>
        <taxon>Bacilli</taxon>
        <taxon>Bacillales</taxon>
        <taxon>Alicyclobacillaceae</taxon>
        <taxon>Effusibacillus</taxon>
    </lineage>
</organism>
<dbReference type="InterPro" id="IPR011852">
    <property type="entry name" value="TRAP_TAXI"/>
</dbReference>
<dbReference type="RefSeq" id="WP_380024380.1">
    <property type="nucleotide sequence ID" value="NZ_JBHSHC010000022.1"/>
</dbReference>
<protein>
    <submittedName>
        <fullName evidence="1">TAXI family TRAP transporter solute-binding subunit</fullName>
    </submittedName>
</protein>
<dbReference type="EMBL" id="JBHSHC010000022">
    <property type="protein sequence ID" value="MFC4766490.1"/>
    <property type="molecule type" value="Genomic_DNA"/>
</dbReference>
<sequence>MLFANTRGGDAGKSVKGEVVNVATGTTGGVYYPLGNATAQLWSDKLGVKGSATSTPASQKNIELLEKKEAEIGFSQNNIVVQAYKGEGQFKGRQQKDLRAMTYLYPNVMHFVVRGDSGIKSIKDLEGKKIVPGAVGSGTEISTKEMIGEYGLDYTTKKNVKADFVGFSEAAELMKNKQADAAMIFGGLPTAAILDMATSFNVKLLSFEPEMIKKITEKYPWYFEYVIPANTYKGQTEEIHTLAVANILLVRKDLNDGLVYELTKTLYENTDRLVNAHEIAKFIKLDTALNGLTIPLHPGAEKFYKEKGLDTSKVPKAN</sequence>
<evidence type="ECO:0000313" key="1">
    <source>
        <dbReference type="EMBL" id="MFC4766490.1"/>
    </source>
</evidence>
<proteinExistence type="predicted"/>
<evidence type="ECO:0000313" key="2">
    <source>
        <dbReference type="Proteomes" id="UP001596002"/>
    </source>
</evidence>
<dbReference type="Pfam" id="PF16868">
    <property type="entry name" value="NMT1_3"/>
    <property type="match status" value="1"/>
</dbReference>
<gene>
    <name evidence="1" type="ORF">ACFO8Q_03710</name>
</gene>
<dbReference type="PANTHER" id="PTHR42941">
    <property type="entry name" value="SLL1037 PROTEIN"/>
    <property type="match status" value="1"/>
</dbReference>
<keyword evidence="2" id="KW-1185">Reference proteome</keyword>
<dbReference type="CDD" id="cd13520">
    <property type="entry name" value="PBP2_TAXI_TRAP"/>
    <property type="match status" value="1"/>
</dbReference>
<dbReference type="Gene3D" id="3.40.190.10">
    <property type="entry name" value="Periplasmic binding protein-like II"/>
    <property type="match status" value="2"/>
</dbReference>
<dbReference type="Proteomes" id="UP001596002">
    <property type="component" value="Unassembled WGS sequence"/>
</dbReference>
<name>A0ABV9Q1D7_9BACL</name>
<accession>A0ABV9Q1D7</accession>
<dbReference type="SUPFAM" id="SSF53850">
    <property type="entry name" value="Periplasmic binding protein-like II"/>
    <property type="match status" value="1"/>
</dbReference>
<dbReference type="NCBIfam" id="TIGR02122">
    <property type="entry name" value="TRAP_TAXI"/>
    <property type="match status" value="1"/>
</dbReference>